<dbReference type="SMART" id="SM00220">
    <property type="entry name" value="S_TKc"/>
    <property type="match status" value="2"/>
</dbReference>
<evidence type="ECO:0000256" key="20">
    <source>
        <dbReference type="SAM" id="Phobius"/>
    </source>
</evidence>
<reference evidence="23" key="1">
    <citation type="journal article" date="2007" name="Nature">
        <title>The grapevine genome sequence suggests ancestral hexaploidization in major angiosperm phyla.</title>
        <authorList>
            <consortium name="The French-Italian Public Consortium for Grapevine Genome Characterization."/>
            <person name="Jaillon O."/>
            <person name="Aury J.-M."/>
            <person name="Noel B."/>
            <person name="Policriti A."/>
            <person name="Clepet C."/>
            <person name="Casagrande A."/>
            <person name="Choisne N."/>
            <person name="Aubourg S."/>
            <person name="Vitulo N."/>
            <person name="Jubin C."/>
            <person name="Vezzi A."/>
            <person name="Legeai F."/>
            <person name="Hugueney P."/>
            <person name="Dasilva C."/>
            <person name="Horner D."/>
            <person name="Mica E."/>
            <person name="Jublot D."/>
            <person name="Poulain J."/>
            <person name="Bruyere C."/>
            <person name="Billault A."/>
            <person name="Segurens B."/>
            <person name="Gouyvenoux M."/>
            <person name="Ugarte E."/>
            <person name="Cattonaro F."/>
            <person name="Anthouard V."/>
            <person name="Vico V."/>
            <person name="Del Fabbro C."/>
            <person name="Alaux M."/>
            <person name="Di Gaspero G."/>
            <person name="Dumas V."/>
            <person name="Felice N."/>
            <person name="Paillard S."/>
            <person name="Juman I."/>
            <person name="Moroldo M."/>
            <person name="Scalabrin S."/>
            <person name="Canaguier A."/>
            <person name="Le Clainche I."/>
            <person name="Malacrida G."/>
            <person name="Durand E."/>
            <person name="Pesole G."/>
            <person name="Laucou V."/>
            <person name="Chatelet P."/>
            <person name="Merdinoglu D."/>
            <person name="Delledonne M."/>
            <person name="Pezzotti M."/>
            <person name="Lecharny A."/>
            <person name="Scarpelli C."/>
            <person name="Artiguenave F."/>
            <person name="Pe M.E."/>
            <person name="Valle G."/>
            <person name="Morgante M."/>
            <person name="Caboche M."/>
            <person name="Adam-Blondon A.-F."/>
            <person name="Weissenbach J."/>
            <person name="Quetier F."/>
            <person name="Wincker P."/>
        </authorList>
    </citation>
    <scope>NUCLEOTIDE SEQUENCE [LARGE SCALE GENOMIC DNA]</scope>
    <source>
        <strain evidence="23">cv. Pinot noir / PN40024</strain>
    </source>
</reference>
<comment type="similarity">
    <text evidence="3">In the C-terminal section; belongs to the protein kinase superfamily. Ser/Thr protein kinase family.</text>
</comment>
<evidence type="ECO:0000256" key="6">
    <source>
        <dbReference type="ARBA" id="ARBA00022679"/>
    </source>
</evidence>
<dbReference type="Gene3D" id="2.60.120.200">
    <property type="match status" value="1"/>
</dbReference>
<evidence type="ECO:0000256" key="5">
    <source>
        <dbReference type="ARBA" id="ARBA00022527"/>
    </source>
</evidence>
<dbReference type="PROSITE" id="PS00107">
    <property type="entry name" value="PROTEIN_KINASE_ATP"/>
    <property type="match status" value="1"/>
</dbReference>
<keyword evidence="13 20" id="KW-1133">Transmembrane helix</keyword>
<evidence type="ECO:0000256" key="8">
    <source>
        <dbReference type="ARBA" id="ARBA00022729"/>
    </source>
</evidence>
<keyword evidence="6" id="KW-0808">Transferase</keyword>
<dbReference type="InterPro" id="IPR050528">
    <property type="entry name" value="L-type_Lectin-RKs"/>
</dbReference>
<dbReference type="ExpressionAtlas" id="F6H5D8">
    <property type="expression patterns" value="baseline and differential"/>
</dbReference>
<evidence type="ECO:0000256" key="13">
    <source>
        <dbReference type="ARBA" id="ARBA00022989"/>
    </source>
</evidence>
<dbReference type="GO" id="GO:0005886">
    <property type="term" value="C:plasma membrane"/>
    <property type="evidence" value="ECO:0000318"/>
    <property type="project" value="GO_Central"/>
</dbReference>
<dbReference type="Proteomes" id="UP000009183">
    <property type="component" value="Chromosome 12"/>
</dbReference>
<dbReference type="InParanoid" id="F6H5D8"/>
<keyword evidence="15" id="KW-0675">Receptor</keyword>
<dbReference type="eggNOG" id="KOG0600">
    <property type="taxonomic scope" value="Eukaryota"/>
</dbReference>
<dbReference type="FunFam" id="2.60.120.200:FF:000246">
    <property type="entry name" value="L-type lectin-domain containing receptor kinase V.9"/>
    <property type="match status" value="1"/>
</dbReference>
<keyword evidence="7 20" id="KW-0812">Transmembrane</keyword>
<dbReference type="GO" id="GO:0002229">
    <property type="term" value="P:defense response to oomycetes"/>
    <property type="evidence" value="ECO:0000318"/>
    <property type="project" value="GO_Central"/>
</dbReference>
<evidence type="ECO:0000256" key="9">
    <source>
        <dbReference type="ARBA" id="ARBA00022734"/>
    </source>
</evidence>
<dbReference type="InterPro" id="IPR017441">
    <property type="entry name" value="Protein_kinase_ATP_BS"/>
</dbReference>
<feature type="domain" description="Protein kinase" evidence="21">
    <location>
        <begin position="1075"/>
        <end position="1383"/>
    </location>
</feature>
<sequence>MGCIVGKPSAIKDSRESPRERFPNKESAEARGQRLNSLRREESGDVKVVLIDRKANSSVRVYDEDYKLEKEKRERSEVGGVNHPGMGRVPKASEGEQVAAGWPSWLAAVAGEAIKGWIPRRADTFEKLDKIGQGTYSNVYKGRDVTRGKIVALKKVRFDHLDPESVKFMAREILVLRRLDHPNIIKLEGLVTSRKSFSLYLVFEYMEHDLTGLAALPGCKFTEPQIKCYMQQLLSGLDHCHSHGVLHRDIKGSNLLIDNNGILKIADFGLASFFDPHRSLSMTSRVVTLWYRPPELLLGATHYGVSVDLWSAGCILGELYAGKPIMPGRTEVEQLHRIFKLCGSPSEDFWRKSKLPHSAVFKPQQPYRCCVAETFKDFPAATVGLMETLLSIDPAHRGTAAAALKSEFFTTKPLACDPSSLPKYPPSKEIDAKLREEEVRRQGAGGGRGQRVDPERRGSKESRAIAAPNANAELAMSMQKRQGQANSKSRSEMFYRNQEEAASGFPIDPPRQSQGVKEVSKNLFEHHSARVSHSGPLVRAAGWSKAGKKHDDLPMTSTRADLATLSGLVATRTSSEDRREKPGPSKLEPRNQMSRFPGSMNESGKHDRKHHNKFSEDSYLTEDGKGSTKEPILQSNRSNTNKMYFSGPLLVTSNNVDQMLKDHDRKVQELDRRARFEKMKVGKYQSQGKQQARGNPPKYVPSNGVRQMGESDLLHLQPPFSSMFSQFLSLFLSSFFFLNSPSVSVSATEFIFNSFNSTSLLLYGNATIQNSLLFLTNETTFSIGRALYPSKVPTRSPNSTHLLPFSSSFIFSIPPYKNRLPGHGFAFLFAPTAGMDGVSSSQHLGLFNFTNDGKSTNHVFAVEFDVFENQEFNDIDDNHVGVDVNSLTSLTSHEAGYWSGEDDDDENFEELELNNGENYQVWIEYMDSRINVTMERAGRKRPDQPLISAVVNLSDVLLDEMYVGFCGATGQLVEGHIILSWSFSQSNFSIGDALETMNLASFVLPRGSVFRSKGFALGVSLGSAVLLVGLGVMLYVALVRRRKKRAIGEEIQEWELEYWPHRIGYSEIYTATDGFSEKNVIGFSSNGKVYKGVLVGGPEVAVKSIPHENEHGMKAFLAEVSSLGRLKHRNLVGLRGWCKKEKGDLILVYDYMENGSLEKRIFHQYPESMMLSWEERARVLKDVGHGILYLHEGWEATVLHRDIKASNVLLDKDMNARLGDFGLARMHHHGDLANTTRVVGTLGYMAPEVIRTGRATVQTDVFGFGVLVLEVVCGREPIQHNKPGLVDWVWRLMERGELVLALDERLKARGEYREEEVERVLQIGLLCAHPDPRRRLMMRQVVKALEGRSEGSEPEEGMDVSLLHSAEWSKRNSYSDGGGHPTFDEIQKSLLCSTSLSVSDIILEGR</sequence>
<feature type="compositionally biased region" description="Basic and acidic residues" evidence="19">
    <location>
        <begin position="574"/>
        <end position="589"/>
    </location>
</feature>
<keyword evidence="10 18" id="KW-0547">Nucleotide-binding</keyword>
<evidence type="ECO:0000256" key="3">
    <source>
        <dbReference type="ARBA" id="ARBA00010217"/>
    </source>
</evidence>
<dbReference type="PaxDb" id="29760-VIT_12s0028g03580.t01"/>
<dbReference type="EC" id="2.7.11.1" evidence="4"/>
<proteinExistence type="inferred from homology"/>
<feature type="region of interest" description="Disordered" evidence="19">
    <location>
        <begin position="568"/>
        <end position="640"/>
    </location>
</feature>
<dbReference type="SUPFAM" id="SSF56112">
    <property type="entry name" value="Protein kinase-like (PK-like)"/>
    <property type="match status" value="2"/>
</dbReference>
<evidence type="ECO:0000256" key="11">
    <source>
        <dbReference type="ARBA" id="ARBA00022777"/>
    </source>
</evidence>
<feature type="region of interest" description="Disordered" evidence="19">
    <location>
        <begin position="1"/>
        <end position="38"/>
    </location>
</feature>
<evidence type="ECO:0000256" key="19">
    <source>
        <dbReference type="SAM" id="MobiDB-lite"/>
    </source>
</evidence>
<protein>
    <recommendedName>
        <fullName evidence="4">non-specific serine/threonine protein kinase</fullName>
        <ecNumber evidence="4">2.7.11.1</ecNumber>
    </recommendedName>
</protein>
<dbReference type="GO" id="GO:0042742">
    <property type="term" value="P:defense response to bacterium"/>
    <property type="evidence" value="ECO:0000318"/>
    <property type="project" value="GO_Central"/>
</dbReference>
<dbReference type="FunFam" id="3.30.200.20:FF:000621">
    <property type="entry name" value="Putative L-type lectin-domain containing receptor kinase VII.2"/>
    <property type="match status" value="1"/>
</dbReference>
<evidence type="ECO:0000256" key="17">
    <source>
        <dbReference type="ARBA" id="ARBA00048679"/>
    </source>
</evidence>
<evidence type="ECO:0000256" key="15">
    <source>
        <dbReference type="ARBA" id="ARBA00023170"/>
    </source>
</evidence>
<evidence type="ECO:0000256" key="7">
    <source>
        <dbReference type="ARBA" id="ARBA00022692"/>
    </source>
</evidence>
<dbReference type="FunFam" id="1.10.510.10:FF:000043">
    <property type="entry name" value="probable serine/threonine-protein kinase At1g54610"/>
    <property type="match status" value="1"/>
</dbReference>
<feature type="region of interest" description="Disordered" evidence="19">
    <location>
        <begin position="680"/>
        <end position="705"/>
    </location>
</feature>
<dbReference type="InterPro" id="IPR000719">
    <property type="entry name" value="Prot_kinase_dom"/>
</dbReference>
<dbReference type="GO" id="GO:0030246">
    <property type="term" value="F:carbohydrate binding"/>
    <property type="evidence" value="ECO:0007669"/>
    <property type="project" value="UniProtKB-KW"/>
</dbReference>
<dbReference type="STRING" id="29760.F6H5D8"/>
<dbReference type="InterPro" id="IPR001220">
    <property type="entry name" value="Legume_lectin_dom"/>
</dbReference>
<name>F6H5D8_VITVI</name>
<dbReference type="HOGENOM" id="CLU_254002_0_0_1"/>
<dbReference type="FunFam" id="1.10.510.10:FF:000108">
    <property type="entry name" value="L-type lectin-domain containing receptor kinase S.4"/>
    <property type="match status" value="1"/>
</dbReference>
<accession>F6H5D8</accession>
<feature type="region of interest" description="Disordered" evidence="19">
    <location>
        <begin position="439"/>
        <end position="463"/>
    </location>
</feature>
<feature type="binding site" evidence="18">
    <location>
        <position position="154"/>
    </location>
    <ligand>
        <name>ATP</name>
        <dbReference type="ChEBI" id="CHEBI:30616"/>
    </ligand>
</feature>
<dbReference type="SUPFAM" id="SSF49899">
    <property type="entry name" value="Concanavalin A-like lectins/glucanases"/>
    <property type="match status" value="1"/>
</dbReference>
<dbReference type="FunFam" id="3.30.200.20:FF:000021">
    <property type="entry name" value="probable serine/threonine-protein kinase At1g54610"/>
    <property type="match status" value="1"/>
</dbReference>
<dbReference type="InterPro" id="IPR011009">
    <property type="entry name" value="Kinase-like_dom_sf"/>
</dbReference>
<feature type="transmembrane region" description="Helical" evidence="20">
    <location>
        <begin position="1015"/>
        <end position="1038"/>
    </location>
</feature>
<dbReference type="Pfam" id="PF00069">
    <property type="entry name" value="Pkinase"/>
    <property type="match status" value="2"/>
</dbReference>
<comment type="subcellular location">
    <subcellularLocation>
        <location evidence="1">Membrane</location>
        <topology evidence="1">Single-pass type I membrane protein</topology>
    </subcellularLocation>
</comment>
<organism evidence="22 23">
    <name type="scientific">Vitis vinifera</name>
    <name type="common">Grape</name>
    <dbReference type="NCBI Taxonomy" id="29760"/>
    <lineage>
        <taxon>Eukaryota</taxon>
        <taxon>Viridiplantae</taxon>
        <taxon>Streptophyta</taxon>
        <taxon>Embryophyta</taxon>
        <taxon>Tracheophyta</taxon>
        <taxon>Spermatophyta</taxon>
        <taxon>Magnoliopsida</taxon>
        <taxon>eudicotyledons</taxon>
        <taxon>Gunneridae</taxon>
        <taxon>Pentapetalae</taxon>
        <taxon>rosids</taxon>
        <taxon>Vitales</taxon>
        <taxon>Vitaceae</taxon>
        <taxon>Viteae</taxon>
        <taxon>Vitis</taxon>
    </lineage>
</organism>
<evidence type="ECO:0000256" key="18">
    <source>
        <dbReference type="PROSITE-ProRule" id="PRU10141"/>
    </source>
</evidence>
<evidence type="ECO:0000313" key="23">
    <source>
        <dbReference type="Proteomes" id="UP000009183"/>
    </source>
</evidence>
<evidence type="ECO:0000256" key="4">
    <source>
        <dbReference type="ARBA" id="ARBA00012513"/>
    </source>
</evidence>
<keyword evidence="11" id="KW-0418">Kinase</keyword>
<keyword evidence="5" id="KW-0723">Serine/threonine-protein kinase</keyword>
<dbReference type="Gene3D" id="3.30.200.20">
    <property type="entry name" value="Phosphorylase Kinase, domain 1"/>
    <property type="match status" value="2"/>
</dbReference>
<dbReference type="CDD" id="cd06899">
    <property type="entry name" value="lectin_legume_LecRK_Arcelin_ConA"/>
    <property type="match status" value="1"/>
</dbReference>
<evidence type="ECO:0000256" key="12">
    <source>
        <dbReference type="ARBA" id="ARBA00022840"/>
    </source>
</evidence>
<dbReference type="InterPro" id="IPR008271">
    <property type="entry name" value="Ser/Thr_kinase_AS"/>
</dbReference>
<dbReference type="PANTHER" id="PTHR27007">
    <property type="match status" value="1"/>
</dbReference>
<gene>
    <name evidence="22" type="ordered locus">VIT_12s0028g03580</name>
</gene>
<keyword evidence="14 20" id="KW-0472">Membrane</keyword>
<evidence type="ECO:0000313" key="22">
    <source>
        <dbReference type="EMBL" id="CCB47287.1"/>
    </source>
</evidence>
<evidence type="ECO:0000259" key="21">
    <source>
        <dbReference type="PROSITE" id="PS50011"/>
    </source>
</evidence>
<evidence type="ECO:0000256" key="16">
    <source>
        <dbReference type="ARBA" id="ARBA00047899"/>
    </source>
</evidence>
<evidence type="ECO:0000256" key="2">
    <source>
        <dbReference type="ARBA" id="ARBA00008536"/>
    </source>
</evidence>
<feature type="compositionally biased region" description="Basic and acidic residues" evidence="19">
    <location>
        <begin position="450"/>
        <end position="463"/>
    </location>
</feature>
<keyword evidence="12 18" id="KW-0067">ATP-binding</keyword>
<keyword evidence="23" id="KW-1185">Reference proteome</keyword>
<feature type="compositionally biased region" description="Basic and acidic residues" evidence="19">
    <location>
        <begin position="10"/>
        <end position="38"/>
    </location>
</feature>
<comment type="catalytic activity">
    <reaction evidence="17">
        <text>L-seryl-[protein] + ATP = O-phospho-L-seryl-[protein] + ADP + H(+)</text>
        <dbReference type="Rhea" id="RHEA:17989"/>
        <dbReference type="Rhea" id="RHEA-COMP:9863"/>
        <dbReference type="Rhea" id="RHEA-COMP:11604"/>
        <dbReference type="ChEBI" id="CHEBI:15378"/>
        <dbReference type="ChEBI" id="CHEBI:29999"/>
        <dbReference type="ChEBI" id="CHEBI:30616"/>
        <dbReference type="ChEBI" id="CHEBI:83421"/>
        <dbReference type="ChEBI" id="CHEBI:456216"/>
        <dbReference type="EC" id="2.7.11.1"/>
    </reaction>
</comment>
<dbReference type="Pfam" id="PF00139">
    <property type="entry name" value="Lectin_legB"/>
    <property type="match status" value="1"/>
</dbReference>
<dbReference type="PROSITE" id="PS50011">
    <property type="entry name" value="PROTEIN_KINASE_DOM"/>
    <property type="match status" value="2"/>
</dbReference>
<dbReference type="CDD" id="cd07840">
    <property type="entry name" value="STKc_CDK9_like"/>
    <property type="match status" value="1"/>
</dbReference>
<dbReference type="EMBL" id="FN595235">
    <property type="protein sequence ID" value="CCB47287.1"/>
    <property type="molecule type" value="Genomic_DNA"/>
</dbReference>
<feature type="compositionally biased region" description="Polar residues" evidence="19">
    <location>
        <begin position="684"/>
        <end position="693"/>
    </location>
</feature>
<keyword evidence="9" id="KW-0430">Lectin</keyword>
<dbReference type="GO" id="GO:0004675">
    <property type="term" value="F:transmembrane receptor protein serine/threonine kinase activity"/>
    <property type="evidence" value="ECO:0000318"/>
    <property type="project" value="GO_Central"/>
</dbReference>
<feature type="domain" description="Protein kinase" evidence="21">
    <location>
        <begin position="125"/>
        <end position="409"/>
    </location>
</feature>
<evidence type="ECO:0000256" key="10">
    <source>
        <dbReference type="ARBA" id="ARBA00022741"/>
    </source>
</evidence>
<dbReference type="SMR" id="F6H5D8"/>
<keyword evidence="8" id="KW-0732">Signal</keyword>
<evidence type="ECO:0000256" key="1">
    <source>
        <dbReference type="ARBA" id="ARBA00004479"/>
    </source>
</evidence>
<comment type="catalytic activity">
    <reaction evidence="16">
        <text>L-threonyl-[protein] + ATP = O-phospho-L-threonyl-[protein] + ADP + H(+)</text>
        <dbReference type="Rhea" id="RHEA:46608"/>
        <dbReference type="Rhea" id="RHEA-COMP:11060"/>
        <dbReference type="Rhea" id="RHEA-COMP:11605"/>
        <dbReference type="ChEBI" id="CHEBI:15378"/>
        <dbReference type="ChEBI" id="CHEBI:30013"/>
        <dbReference type="ChEBI" id="CHEBI:30616"/>
        <dbReference type="ChEBI" id="CHEBI:61977"/>
        <dbReference type="ChEBI" id="CHEBI:456216"/>
        <dbReference type="EC" id="2.7.11.1"/>
    </reaction>
</comment>
<dbReference type="OrthoDB" id="1906651at2759"/>
<dbReference type="Gene3D" id="1.10.510.10">
    <property type="entry name" value="Transferase(Phosphotransferase) domain 1"/>
    <property type="match status" value="2"/>
</dbReference>
<dbReference type="PROSITE" id="PS00108">
    <property type="entry name" value="PROTEIN_KINASE_ST"/>
    <property type="match status" value="2"/>
</dbReference>
<evidence type="ECO:0000256" key="14">
    <source>
        <dbReference type="ARBA" id="ARBA00023136"/>
    </source>
</evidence>
<dbReference type="InterPro" id="IPR013320">
    <property type="entry name" value="ConA-like_dom_sf"/>
</dbReference>
<comment type="similarity">
    <text evidence="2">In the N-terminal section; belongs to the leguminous lectin family.</text>
</comment>
<dbReference type="GO" id="GO:0005524">
    <property type="term" value="F:ATP binding"/>
    <property type="evidence" value="ECO:0007669"/>
    <property type="project" value="UniProtKB-UniRule"/>
</dbReference>